<organism evidence="2 3">
    <name type="scientific">Microscilla marina ATCC 23134</name>
    <dbReference type="NCBI Taxonomy" id="313606"/>
    <lineage>
        <taxon>Bacteria</taxon>
        <taxon>Pseudomonadati</taxon>
        <taxon>Bacteroidota</taxon>
        <taxon>Cytophagia</taxon>
        <taxon>Cytophagales</taxon>
        <taxon>Microscillaceae</taxon>
        <taxon>Microscilla</taxon>
    </lineage>
</organism>
<accession>A1ZCW6</accession>
<keyword evidence="3" id="KW-1185">Reference proteome</keyword>
<feature type="region of interest" description="Disordered" evidence="1">
    <location>
        <begin position="1"/>
        <end position="48"/>
    </location>
</feature>
<dbReference type="EMBL" id="AAWS01000002">
    <property type="protein sequence ID" value="EAY31505.1"/>
    <property type="molecule type" value="Genomic_DNA"/>
</dbReference>
<dbReference type="AlphaFoldDB" id="A1ZCW6"/>
<evidence type="ECO:0000313" key="3">
    <source>
        <dbReference type="Proteomes" id="UP000004095"/>
    </source>
</evidence>
<proteinExistence type="predicted"/>
<sequence length="48" mass="5524">MHTHKQPQQNEDQGAIQTQENTAQRQSEVAHKSAQGQHPPFWRKFSVA</sequence>
<gene>
    <name evidence="2" type="ORF">M23134_05011</name>
</gene>
<reference evidence="2 3" key="1">
    <citation type="submission" date="2007-01" db="EMBL/GenBank/DDBJ databases">
        <authorList>
            <person name="Haygood M."/>
            <person name="Podell S."/>
            <person name="Anderson C."/>
            <person name="Hopkinson B."/>
            <person name="Roe K."/>
            <person name="Barbeau K."/>
            <person name="Gaasterland T."/>
            <person name="Ferriera S."/>
            <person name="Johnson J."/>
            <person name="Kravitz S."/>
            <person name="Beeson K."/>
            <person name="Sutton G."/>
            <person name="Rogers Y.-H."/>
            <person name="Friedman R."/>
            <person name="Frazier M."/>
            <person name="Venter J.C."/>
        </authorList>
    </citation>
    <scope>NUCLEOTIDE SEQUENCE [LARGE SCALE GENOMIC DNA]</scope>
    <source>
        <strain evidence="2 3">ATCC 23134</strain>
    </source>
</reference>
<dbReference type="RefSeq" id="WP_002693154.1">
    <property type="nucleotide sequence ID" value="NZ_AAWS01000002.1"/>
</dbReference>
<comment type="caution">
    <text evidence="2">The sequence shown here is derived from an EMBL/GenBank/DDBJ whole genome shotgun (WGS) entry which is preliminary data.</text>
</comment>
<evidence type="ECO:0000313" key="2">
    <source>
        <dbReference type="EMBL" id="EAY31505.1"/>
    </source>
</evidence>
<evidence type="ECO:0000256" key="1">
    <source>
        <dbReference type="SAM" id="MobiDB-lite"/>
    </source>
</evidence>
<dbReference type="Proteomes" id="UP000004095">
    <property type="component" value="Unassembled WGS sequence"/>
</dbReference>
<protein>
    <submittedName>
        <fullName evidence="2">Uncharacterized protein</fullName>
    </submittedName>
</protein>
<feature type="compositionally biased region" description="Polar residues" evidence="1">
    <location>
        <begin position="1"/>
        <end position="27"/>
    </location>
</feature>
<name>A1ZCW6_MICM2</name>